<gene>
    <name evidence="1" type="ORF">DUI87_10878</name>
</gene>
<organism evidence="1 2">
    <name type="scientific">Hirundo rustica rustica</name>
    <dbReference type="NCBI Taxonomy" id="333673"/>
    <lineage>
        <taxon>Eukaryota</taxon>
        <taxon>Metazoa</taxon>
        <taxon>Chordata</taxon>
        <taxon>Craniata</taxon>
        <taxon>Vertebrata</taxon>
        <taxon>Euteleostomi</taxon>
        <taxon>Archelosauria</taxon>
        <taxon>Archosauria</taxon>
        <taxon>Dinosauria</taxon>
        <taxon>Saurischia</taxon>
        <taxon>Theropoda</taxon>
        <taxon>Coelurosauria</taxon>
        <taxon>Aves</taxon>
        <taxon>Neognathae</taxon>
        <taxon>Neoaves</taxon>
        <taxon>Telluraves</taxon>
        <taxon>Australaves</taxon>
        <taxon>Passeriformes</taxon>
        <taxon>Sylvioidea</taxon>
        <taxon>Hirundinidae</taxon>
        <taxon>Hirundo</taxon>
    </lineage>
</organism>
<sequence length="71" mass="7414">MGHGGGGARTLGLRLSIGEDLKAEPDIRIKAELSKQAKRVETLPSAASSLMGKATLTLSSVVEIAQRQALQ</sequence>
<dbReference type="EMBL" id="QRBI01000106">
    <property type="protein sequence ID" value="RMC13343.1"/>
    <property type="molecule type" value="Genomic_DNA"/>
</dbReference>
<evidence type="ECO:0000313" key="2">
    <source>
        <dbReference type="Proteomes" id="UP000269221"/>
    </source>
</evidence>
<evidence type="ECO:0000313" key="1">
    <source>
        <dbReference type="EMBL" id="RMC13343.1"/>
    </source>
</evidence>
<name>A0A3M0KJT5_HIRRU</name>
<dbReference type="Proteomes" id="UP000269221">
    <property type="component" value="Unassembled WGS sequence"/>
</dbReference>
<protein>
    <submittedName>
        <fullName evidence="1">Uncharacterized protein</fullName>
    </submittedName>
</protein>
<reference evidence="1 2" key="1">
    <citation type="submission" date="2018-07" db="EMBL/GenBank/DDBJ databases">
        <title>A high quality draft genome assembly of the barn swallow (H. rustica rustica).</title>
        <authorList>
            <person name="Formenti G."/>
            <person name="Chiara M."/>
            <person name="Poveda L."/>
            <person name="Francoijs K.-J."/>
            <person name="Bonisoli-Alquati A."/>
            <person name="Canova L."/>
            <person name="Gianfranceschi L."/>
            <person name="Horner D.S."/>
            <person name="Saino N."/>
        </authorList>
    </citation>
    <scope>NUCLEOTIDE SEQUENCE [LARGE SCALE GENOMIC DNA]</scope>
    <source>
        <strain evidence="1">Chelidonia</strain>
        <tissue evidence="1">Blood</tissue>
    </source>
</reference>
<keyword evidence="2" id="KW-1185">Reference proteome</keyword>
<comment type="caution">
    <text evidence="1">The sequence shown here is derived from an EMBL/GenBank/DDBJ whole genome shotgun (WGS) entry which is preliminary data.</text>
</comment>
<proteinExistence type="predicted"/>
<accession>A0A3M0KJT5</accession>
<dbReference type="AlphaFoldDB" id="A0A3M0KJT5"/>